<keyword evidence="2" id="KW-1185">Reference proteome</keyword>
<dbReference type="RefSeq" id="WP_166221197.1">
    <property type="nucleotide sequence ID" value="NZ_CP049801.1"/>
</dbReference>
<accession>A0A6G8RRF7</accession>
<protein>
    <submittedName>
        <fullName evidence="1">DUF2007 domain-containing protein</fullName>
    </submittedName>
</protein>
<dbReference type="EMBL" id="CP049801">
    <property type="protein sequence ID" value="QIO04484.1"/>
    <property type="molecule type" value="Genomic_DNA"/>
</dbReference>
<evidence type="ECO:0000313" key="2">
    <source>
        <dbReference type="Proteomes" id="UP000502297"/>
    </source>
</evidence>
<sequence>MSWRVVATYSFPYEAQIAKARLDSVGIPSQIENEHTINMNWMYSNALGGVRIAVPLSYIDDAIFLLESDFSQDLKEQLQFTDPLCPKCQSLNIEPYTEGKRAAFLVFTLLGFPLYHYKHGYLCQNCGHFFTYCDDV</sequence>
<dbReference type="AlphaFoldDB" id="A0A6G8RRF7"/>
<dbReference type="KEGG" id="asha:G8E00_00195"/>
<organism evidence="1 2">
    <name type="scientific">Acinetobacter shaoyimingii</name>
    <dbReference type="NCBI Taxonomy" id="2715164"/>
    <lineage>
        <taxon>Bacteria</taxon>
        <taxon>Pseudomonadati</taxon>
        <taxon>Pseudomonadota</taxon>
        <taxon>Gammaproteobacteria</taxon>
        <taxon>Moraxellales</taxon>
        <taxon>Moraxellaceae</taxon>
        <taxon>Acinetobacter</taxon>
    </lineage>
</organism>
<evidence type="ECO:0000313" key="1">
    <source>
        <dbReference type="EMBL" id="QIO04484.1"/>
    </source>
</evidence>
<reference evidence="1 2" key="1">
    <citation type="submission" date="2020-03" db="EMBL/GenBank/DDBJ databases">
        <authorList>
            <person name="Zhu W."/>
        </authorList>
    </citation>
    <scope>NUCLEOTIDE SEQUENCE [LARGE SCALE GENOMIC DNA]</scope>
    <source>
        <strain evidence="1 2">323-1</strain>
    </source>
</reference>
<gene>
    <name evidence="1" type="ORF">G8E00_00195</name>
</gene>
<proteinExistence type="predicted"/>
<dbReference type="Proteomes" id="UP000502297">
    <property type="component" value="Chromosome"/>
</dbReference>
<name>A0A6G8RRF7_9GAMM</name>